<evidence type="ECO:0000313" key="1">
    <source>
        <dbReference type="Proteomes" id="UP000887580"/>
    </source>
</evidence>
<evidence type="ECO:0000313" key="2">
    <source>
        <dbReference type="WBParaSite" id="PS1159_v2.g21753.t1"/>
    </source>
</evidence>
<sequence length="424" mass="47602">MRKPQLVRSSQTSSKTSLRPSFDEVDGDASKTTKTKNPIAQNSLSSLVDRFTSRRQQSFPRMNISPSSSSLANSTPPTSKENARRSFNFKNIFSSTKSVSNSSSKQSSPSTTSLLQRTSTIKFRKDNSSSTSPPTKKLSTLDEDNDQFDTISQASAGKLINMRKGNERPWRNFFTPDCRKLDLLYEKQFNTSPPSRLKDRPSDSCFTSSDDGIDDDDYADEITDYQSDNRVLTTPHRRRPINRMRSSRTLPRLNLLEENGALLASPSVPDYSTRALTTPRKLRGGVQKRWKRREQIHRRRSVNQTYIEATVLDPSSSTTQTQQQVLQKIGTSAIELRDNAQKNQRRLYSVAAGGGGGSGDVPFKYEKDKKNGSNIFGGILSLRNRKKMKENRSLGNIYPGYNNPNSTTNPSPNPVYPYKADVLT</sequence>
<accession>A0AC35FYJ5</accession>
<dbReference type="Proteomes" id="UP000887580">
    <property type="component" value="Unplaced"/>
</dbReference>
<protein>
    <submittedName>
        <fullName evidence="2">Uncharacterized protein</fullName>
    </submittedName>
</protein>
<dbReference type="WBParaSite" id="PS1159_v2.g21753.t1">
    <property type="protein sequence ID" value="PS1159_v2.g21753.t1"/>
    <property type="gene ID" value="PS1159_v2.g21753"/>
</dbReference>
<reference evidence="2" key="1">
    <citation type="submission" date="2022-11" db="UniProtKB">
        <authorList>
            <consortium name="WormBaseParasite"/>
        </authorList>
    </citation>
    <scope>IDENTIFICATION</scope>
</reference>
<proteinExistence type="predicted"/>
<name>A0AC35FYJ5_9BILA</name>
<organism evidence="1 2">
    <name type="scientific">Panagrolaimus sp. PS1159</name>
    <dbReference type="NCBI Taxonomy" id="55785"/>
    <lineage>
        <taxon>Eukaryota</taxon>
        <taxon>Metazoa</taxon>
        <taxon>Ecdysozoa</taxon>
        <taxon>Nematoda</taxon>
        <taxon>Chromadorea</taxon>
        <taxon>Rhabditida</taxon>
        <taxon>Tylenchina</taxon>
        <taxon>Panagrolaimomorpha</taxon>
        <taxon>Panagrolaimoidea</taxon>
        <taxon>Panagrolaimidae</taxon>
        <taxon>Panagrolaimus</taxon>
    </lineage>
</organism>